<dbReference type="AlphaFoldDB" id="A0A0E3SNV3"/>
<dbReference type="Gene3D" id="1.10.10.10">
    <property type="entry name" value="Winged helix-like DNA-binding domain superfamily/Winged helix DNA-binding domain"/>
    <property type="match status" value="1"/>
</dbReference>
<dbReference type="InterPro" id="IPR036388">
    <property type="entry name" value="WH-like_DNA-bd_sf"/>
</dbReference>
<feature type="domain" description="HTH crp-type" evidence="1">
    <location>
        <begin position="19"/>
        <end position="68"/>
    </location>
</feature>
<dbReference type="PANTHER" id="PTHR43704">
    <property type="entry name" value="BSR5907 PROTEIN"/>
    <property type="match status" value="1"/>
</dbReference>
<proteinExistence type="predicted"/>
<dbReference type="RefSeq" id="WP_196297063.1">
    <property type="nucleotide sequence ID" value="NZ_CP009517.1"/>
</dbReference>
<dbReference type="InterPro" id="IPR012318">
    <property type="entry name" value="HTH_CRP"/>
</dbReference>
<dbReference type="GO" id="GO:0003677">
    <property type="term" value="F:DNA binding"/>
    <property type="evidence" value="ECO:0007669"/>
    <property type="project" value="InterPro"/>
</dbReference>
<dbReference type="STRING" id="1434107.MSBR3_2485"/>
<dbReference type="Proteomes" id="UP000033066">
    <property type="component" value="Chromosome"/>
</dbReference>
<evidence type="ECO:0000313" key="2">
    <source>
        <dbReference type="EMBL" id="AKB83063.1"/>
    </source>
</evidence>
<dbReference type="SUPFAM" id="SSF46785">
    <property type="entry name" value="Winged helix' DNA-binding domain"/>
    <property type="match status" value="1"/>
</dbReference>
<dbReference type="PANTHER" id="PTHR43704:SF2">
    <property type="entry name" value="HTH CRP-TYPE DOMAIN-CONTAINING PROTEIN"/>
    <property type="match status" value="1"/>
</dbReference>
<sequence length="262" mass="28952">MIKILQTKSGVTKFQVLIEIAAHQPNVRQKEIAAKIGITPQAVSEYIKELVNDGLIVTEGRVRYRITKEGVEWVLENATEMKQYARFVMEDIISHVSTWTAIAKEDMKEGEQVYLKMERGLLYVSSTEKTGASGSVISDASSGEDVGVTSLRGLIDLENATITICKVPRIERGGSRKIDIERLRSLTNSKPYIAAIGVEALIALRKIGITPNVMFGSNESVIEAAYHGLSSLVVSVDEQVPSLLNRLETENLEYELVDLTLE</sequence>
<dbReference type="Pfam" id="PF12802">
    <property type="entry name" value="MarR_2"/>
    <property type="match status" value="1"/>
</dbReference>
<evidence type="ECO:0000259" key="1">
    <source>
        <dbReference type="SMART" id="SM00419"/>
    </source>
</evidence>
<dbReference type="HOGENOM" id="CLU_090237_0_0_2"/>
<reference evidence="2" key="1">
    <citation type="submission" date="2014-07" db="EMBL/GenBank/DDBJ databases">
        <title>Methanogenic archaea and the global carbon cycle.</title>
        <authorList>
            <person name="Henriksen J.R."/>
            <person name="Luke J."/>
            <person name="Reinhart S."/>
            <person name="Benedict M.N."/>
            <person name="Youngblut N.D."/>
            <person name="Metcalf M.E."/>
            <person name="Whitaker R.J."/>
            <person name="Metcalf W.W."/>
        </authorList>
    </citation>
    <scope>NUCLEOTIDE SEQUENCE [LARGE SCALE GENOMIC DNA]</scope>
    <source>
        <strain evidence="2">3</strain>
    </source>
</reference>
<dbReference type="EMBL" id="CP009517">
    <property type="protein sequence ID" value="AKB83063.1"/>
    <property type="molecule type" value="Genomic_DNA"/>
</dbReference>
<dbReference type="InterPro" id="IPR057161">
    <property type="entry name" value="DUF7839"/>
</dbReference>
<accession>A0A0E3SNV3</accession>
<dbReference type="PIRSF" id="PIRSF004955">
    <property type="entry name" value="HTH_arch"/>
    <property type="match status" value="1"/>
</dbReference>
<gene>
    <name evidence="2" type="ORF">MSBR3_2485</name>
</gene>
<dbReference type="InterPro" id="IPR036390">
    <property type="entry name" value="WH_DNA-bd_sf"/>
</dbReference>
<dbReference type="KEGG" id="mbak:MSBR3_2485"/>
<organism evidence="2 3">
    <name type="scientific">Methanosarcina barkeri 3</name>
    <dbReference type="NCBI Taxonomy" id="1434107"/>
    <lineage>
        <taxon>Archaea</taxon>
        <taxon>Methanobacteriati</taxon>
        <taxon>Methanobacteriota</taxon>
        <taxon>Stenosarchaea group</taxon>
        <taxon>Methanomicrobia</taxon>
        <taxon>Methanosarcinales</taxon>
        <taxon>Methanosarcinaceae</taxon>
        <taxon>Methanosarcina</taxon>
    </lineage>
</organism>
<dbReference type="GO" id="GO:0006355">
    <property type="term" value="P:regulation of DNA-templated transcription"/>
    <property type="evidence" value="ECO:0007669"/>
    <property type="project" value="InterPro"/>
</dbReference>
<dbReference type="InterPro" id="IPR000835">
    <property type="entry name" value="HTH_MarR-typ"/>
</dbReference>
<dbReference type="Pfam" id="PF25211">
    <property type="entry name" value="DUF7839"/>
    <property type="match status" value="1"/>
</dbReference>
<dbReference type="CDD" id="cd00092">
    <property type="entry name" value="HTH_CRP"/>
    <property type="match status" value="1"/>
</dbReference>
<dbReference type="InterPro" id="IPR012015">
    <property type="entry name" value="UCP_HTH_arc"/>
</dbReference>
<dbReference type="OrthoDB" id="56502at2157"/>
<protein>
    <submittedName>
        <fullName evidence="2">MarR family protein</fullName>
    </submittedName>
</protein>
<dbReference type="GeneID" id="24790095"/>
<name>A0A0E3SNV3_METBA</name>
<dbReference type="SMART" id="SM00419">
    <property type="entry name" value="HTH_CRP"/>
    <property type="match status" value="1"/>
</dbReference>
<keyword evidence="3" id="KW-1185">Reference proteome</keyword>
<dbReference type="PATRIC" id="fig|1434107.4.peg.3150"/>
<evidence type="ECO:0000313" key="3">
    <source>
        <dbReference type="Proteomes" id="UP000033066"/>
    </source>
</evidence>